<dbReference type="PANTHER" id="PTHR30304:SF0">
    <property type="entry name" value="D-TAGATOSE-1,6-BISPHOSPHATE ALDOLASE SUBUNIT GATY-RELATED"/>
    <property type="match status" value="1"/>
</dbReference>
<dbReference type="GO" id="GO:0004332">
    <property type="term" value="F:fructose-bisphosphate aldolase activity"/>
    <property type="evidence" value="ECO:0007669"/>
    <property type="project" value="UniProtKB-EC"/>
</dbReference>
<dbReference type="InterPro" id="IPR013785">
    <property type="entry name" value="Aldolase_TIM"/>
</dbReference>
<evidence type="ECO:0000256" key="1">
    <source>
        <dbReference type="PIRSR" id="PIRSR001359-1"/>
    </source>
</evidence>
<feature type="binding site" evidence="2">
    <location>
        <position position="103"/>
    </location>
    <ligand>
        <name>Zn(2+)</name>
        <dbReference type="ChEBI" id="CHEBI:29105"/>
        <label>2</label>
    </ligand>
</feature>
<keyword evidence="2 3" id="KW-0479">Metal-binding</keyword>
<dbReference type="Proteomes" id="UP000070501">
    <property type="component" value="Unassembled WGS sequence"/>
</dbReference>
<dbReference type="UniPathway" id="UPA00109">
    <property type="reaction ID" value="UER00183"/>
</dbReference>
<dbReference type="PANTHER" id="PTHR30304">
    <property type="entry name" value="D-TAGATOSE-1,6-BISPHOSPHATE ALDOLASE"/>
    <property type="match status" value="1"/>
</dbReference>
<dbReference type="OrthoDB" id="2558351at2759"/>
<comment type="cofactor">
    <cofactor evidence="2 3">
        <name>Zn(2+)</name>
        <dbReference type="ChEBI" id="CHEBI:29105"/>
    </cofactor>
    <text evidence="2 3">Binds 2 Zn(2+) ions per subunit. One is catalytic and the other provides a structural contribution.</text>
</comment>
<evidence type="ECO:0000313" key="5">
    <source>
        <dbReference type="Proteomes" id="UP000070501"/>
    </source>
</evidence>
<feature type="active site" description="Proton donor" evidence="1">
    <location>
        <position position="81"/>
    </location>
</feature>
<gene>
    <name evidence="4" type="ORF">Micbo1qcDRAFT_217867</name>
</gene>
<comment type="catalytic activity">
    <reaction evidence="3">
        <text>beta-D-fructose 1,6-bisphosphate = D-glyceraldehyde 3-phosphate + dihydroxyacetone phosphate</text>
        <dbReference type="Rhea" id="RHEA:14729"/>
        <dbReference type="ChEBI" id="CHEBI:32966"/>
        <dbReference type="ChEBI" id="CHEBI:57642"/>
        <dbReference type="ChEBI" id="CHEBI:59776"/>
        <dbReference type="EC" id="4.1.2.13"/>
    </reaction>
</comment>
<dbReference type="EMBL" id="KQ964246">
    <property type="protein sequence ID" value="KXJ96069.1"/>
    <property type="molecule type" value="Genomic_DNA"/>
</dbReference>
<dbReference type="STRING" id="196109.A0A136JFZ5"/>
<comment type="pathway">
    <text evidence="3">Carbohydrate degradation; glycolysis; D-glyceraldehyde 3-phosphate and glycerone phosphate from D-glucose: step 4/4.</text>
</comment>
<dbReference type="GO" id="GO:0008270">
    <property type="term" value="F:zinc ion binding"/>
    <property type="evidence" value="ECO:0007669"/>
    <property type="project" value="UniProtKB-UniRule"/>
</dbReference>
<keyword evidence="2 3" id="KW-0862">Zinc</keyword>
<keyword evidence="5" id="KW-1185">Reference proteome</keyword>
<dbReference type="EC" id="4.1.2.13" evidence="3"/>
<keyword evidence="3" id="KW-0324">Glycolysis</keyword>
<protein>
    <recommendedName>
        <fullName evidence="3">Fructose-bisphosphate aldolase</fullName>
        <shortName evidence="3">FBP aldolase</shortName>
        <ecNumber evidence="3">4.1.2.13</ecNumber>
    </recommendedName>
</protein>
<dbReference type="Pfam" id="PF01116">
    <property type="entry name" value="F_bP_aldolase"/>
    <property type="match status" value="1"/>
</dbReference>
<keyword evidence="3" id="KW-0456">Lyase</keyword>
<name>A0A136JFZ5_9PEZI</name>
<evidence type="ECO:0000256" key="3">
    <source>
        <dbReference type="RuleBase" id="RU366023"/>
    </source>
</evidence>
<feature type="binding site" evidence="2">
    <location>
        <position position="133"/>
    </location>
    <ligand>
        <name>Zn(2+)</name>
        <dbReference type="ChEBI" id="CHEBI:29105"/>
        <label>2</label>
    </ligand>
</feature>
<evidence type="ECO:0000313" key="4">
    <source>
        <dbReference type="EMBL" id="KXJ96069.1"/>
    </source>
</evidence>
<organism evidence="4 5">
    <name type="scientific">Microdochium bolleyi</name>
    <dbReference type="NCBI Taxonomy" id="196109"/>
    <lineage>
        <taxon>Eukaryota</taxon>
        <taxon>Fungi</taxon>
        <taxon>Dikarya</taxon>
        <taxon>Ascomycota</taxon>
        <taxon>Pezizomycotina</taxon>
        <taxon>Sordariomycetes</taxon>
        <taxon>Xylariomycetidae</taxon>
        <taxon>Xylariales</taxon>
        <taxon>Microdochiaceae</taxon>
        <taxon>Microdochium</taxon>
    </lineage>
</organism>
<sequence length="283" mass="31121">MEGNRSVQILRKAQQGGYAVGAYNCYNDDGVMAVIRAAEARRSPAMIQLFPWTLNFQGPHFVRWVVEYAHSANVPVAVHLDHCIEAEDVRRALELPFDSIMVDASRLDPQANIVECARIVREANANGIAIEAEMGRIEGGEDGLPQAELDGILTDPATAKEFVERTGVQFLAPSFGNIHGSYGPRGPQGYWRLDLLKDLNDTIPSTPLVLHGTTGVSDELFRETIRRGVHKINLNRTVRDDYSKFVAANAGRLELTALKEQAVEVHTTSIMRLMDVLGSSGQA</sequence>
<dbReference type="AlphaFoldDB" id="A0A136JFZ5"/>
<feature type="binding site" evidence="2">
    <location>
        <position position="211"/>
    </location>
    <ligand>
        <name>Zn(2+)</name>
        <dbReference type="ChEBI" id="CHEBI:29105"/>
        <label>1</label>
        <note>catalytic</note>
    </ligand>
</feature>
<reference evidence="5" key="1">
    <citation type="submission" date="2016-02" db="EMBL/GenBank/DDBJ databases">
        <title>Draft genome sequence of Microdochium bolleyi, a fungal endophyte of beachgrass.</title>
        <authorList>
            <consortium name="DOE Joint Genome Institute"/>
            <person name="David A.S."/>
            <person name="May G."/>
            <person name="Haridas S."/>
            <person name="Lim J."/>
            <person name="Wang M."/>
            <person name="Labutti K."/>
            <person name="Lipzen A."/>
            <person name="Barry K."/>
            <person name="Grigoriev I.V."/>
        </authorList>
    </citation>
    <scope>NUCLEOTIDE SEQUENCE [LARGE SCALE GENOMIC DNA]</scope>
    <source>
        <strain evidence="5">J235TASD1</strain>
    </source>
</reference>
<feature type="binding site" evidence="2">
    <location>
        <position position="179"/>
    </location>
    <ligand>
        <name>Zn(2+)</name>
        <dbReference type="ChEBI" id="CHEBI:29105"/>
        <label>1</label>
        <note>catalytic</note>
    </ligand>
</feature>
<comment type="similarity">
    <text evidence="3">Belongs to the class II fructose-bisphosphate aldolase family.</text>
</comment>
<proteinExistence type="inferred from homology"/>
<dbReference type="InParanoid" id="A0A136JFZ5"/>
<dbReference type="Gene3D" id="3.20.20.70">
    <property type="entry name" value="Aldolase class I"/>
    <property type="match status" value="1"/>
</dbReference>
<dbReference type="GO" id="GO:0006096">
    <property type="term" value="P:glycolytic process"/>
    <property type="evidence" value="ECO:0007669"/>
    <property type="project" value="UniProtKB-UniPathway"/>
</dbReference>
<dbReference type="InterPro" id="IPR050246">
    <property type="entry name" value="Class_II_FBP_aldolase"/>
</dbReference>
<accession>A0A136JFZ5</accession>
<dbReference type="InterPro" id="IPR000771">
    <property type="entry name" value="FBA_II"/>
</dbReference>
<dbReference type="CDD" id="cd00947">
    <property type="entry name" value="TBP_aldolase_IIB"/>
    <property type="match status" value="1"/>
</dbReference>
<comment type="function">
    <text evidence="3">Catalyzes the aldol condensation of dihydroxyacetone phosphate (DHAP or glycerone-phosphate) with glyceraldehyde 3-phosphate (G3P) to form fructose 1,6-bisphosphate (FBP) in gluconeogenesis and the reverse reaction in glycolysis.</text>
</comment>
<evidence type="ECO:0000256" key="2">
    <source>
        <dbReference type="PIRSR" id="PIRSR001359-3"/>
    </source>
</evidence>
<dbReference type="SUPFAM" id="SSF51569">
    <property type="entry name" value="Aldolase"/>
    <property type="match status" value="1"/>
</dbReference>
<dbReference type="PIRSF" id="PIRSF001359">
    <property type="entry name" value="F_bP_aldolase_II"/>
    <property type="match status" value="1"/>
</dbReference>
<feature type="binding site" evidence="2">
    <location>
        <position position="82"/>
    </location>
    <ligand>
        <name>Zn(2+)</name>
        <dbReference type="ChEBI" id="CHEBI:29105"/>
        <label>1</label>
        <note>catalytic</note>
    </ligand>
</feature>